<proteinExistence type="predicted"/>
<dbReference type="CDD" id="cd01104">
    <property type="entry name" value="HTH_MlrA-CarA"/>
    <property type="match status" value="1"/>
</dbReference>
<dbReference type="PANTHER" id="PTHR30204">
    <property type="entry name" value="REDOX-CYCLING DRUG-SENSING TRANSCRIPTIONAL ACTIVATOR SOXR"/>
    <property type="match status" value="1"/>
</dbReference>
<feature type="domain" description="HTH merR-type" evidence="4">
    <location>
        <begin position="25"/>
        <end position="94"/>
    </location>
</feature>
<reference evidence="5" key="1">
    <citation type="submission" date="2007-04" db="EMBL/GenBank/DDBJ databases">
        <title>Complete sequence of Pseudomonas mendocina ymp.</title>
        <authorList>
            <consortium name="US DOE Joint Genome Institute"/>
            <person name="Copeland A."/>
            <person name="Lucas S."/>
            <person name="Lapidus A."/>
            <person name="Barry K."/>
            <person name="Glavina del Rio T."/>
            <person name="Dalin E."/>
            <person name="Tice H."/>
            <person name="Pitluck S."/>
            <person name="Kiss H."/>
            <person name="Brettin T."/>
            <person name="Detter J.C."/>
            <person name="Bruce D."/>
            <person name="Han C."/>
            <person name="Schmutz J."/>
            <person name="Larimer F."/>
            <person name="Land M."/>
            <person name="Hauser L."/>
            <person name="Kyrpides N."/>
            <person name="Mikhailova N."/>
            <person name="Hersman L."/>
            <person name="Dubois J."/>
            <person name="Maurice P."/>
            <person name="Richardson P."/>
        </authorList>
    </citation>
    <scope>NUCLEOTIDE SEQUENCE [LARGE SCALE GENOMIC DNA]</scope>
    <source>
        <strain evidence="5">Ymp</strain>
    </source>
</reference>
<dbReference type="EMBL" id="CP000680">
    <property type="protein sequence ID" value="ABP83839.1"/>
    <property type="molecule type" value="Genomic_DNA"/>
</dbReference>
<organism evidence="5">
    <name type="scientific">Ectopseudomonas mendocina (strain ymp)</name>
    <name type="common">Pseudomonas mendocina</name>
    <dbReference type="NCBI Taxonomy" id="399739"/>
    <lineage>
        <taxon>Bacteria</taxon>
        <taxon>Pseudomonadati</taxon>
        <taxon>Pseudomonadota</taxon>
        <taxon>Gammaproteobacteria</taxon>
        <taxon>Pseudomonadales</taxon>
        <taxon>Pseudomonadaceae</taxon>
        <taxon>Ectopseudomonas</taxon>
    </lineage>
</organism>
<dbReference type="SMART" id="SM00422">
    <property type="entry name" value="HTH_MERR"/>
    <property type="match status" value="1"/>
</dbReference>
<keyword evidence="2" id="KW-0238">DNA-binding</keyword>
<sequence>MPMTTESMAGEEAGNDYRQILDQGYLPIREVARSTGINAVTLRAWERRYGLIVPYRTPKGHRLYSPANLERIHAILAWLARGVAVGQVKALLDHGHTPQAPSTDNWSRQRNELLECIAELNERRLDERFNAALALYPASTLAEQLLWPLFGDLRQRWQGQFGARLEQVFFFSWLRSKLATRIYHGNRQLGGAPLLLINLGEAPMEPGLWLSAWLASASDCPVEVFDWPLPPGELLTAVEQIAPRALLLYAEQTLDGALLRRHLPRLAAQSPVPVLIAGPSAHIHRDALADLQSAVDPLAAHAWLQRHGLLGAREVNPCSN</sequence>
<keyword evidence="3" id="KW-0804">Transcription</keyword>
<dbReference type="KEGG" id="pmy:Pmen_1072"/>
<dbReference type="PANTHER" id="PTHR30204:SF67">
    <property type="entry name" value="HTH-TYPE TRANSCRIPTIONAL REGULATOR MLRA-RELATED"/>
    <property type="match status" value="1"/>
</dbReference>
<evidence type="ECO:0000256" key="2">
    <source>
        <dbReference type="ARBA" id="ARBA00023125"/>
    </source>
</evidence>
<accession>A4XR73</accession>
<dbReference type="Gene3D" id="1.10.1660.10">
    <property type="match status" value="1"/>
</dbReference>
<dbReference type="SUPFAM" id="SSF46955">
    <property type="entry name" value="Putative DNA-binding domain"/>
    <property type="match status" value="1"/>
</dbReference>
<dbReference type="PROSITE" id="PS50937">
    <property type="entry name" value="HTH_MERR_2"/>
    <property type="match status" value="1"/>
</dbReference>
<gene>
    <name evidence="5" type="ordered locus">Pmen_1072</name>
</gene>
<dbReference type="eggNOG" id="COG0789">
    <property type="taxonomic scope" value="Bacteria"/>
</dbReference>
<evidence type="ECO:0000313" key="5">
    <source>
        <dbReference type="EMBL" id="ABP83839.1"/>
    </source>
</evidence>
<dbReference type="GO" id="GO:0003677">
    <property type="term" value="F:DNA binding"/>
    <property type="evidence" value="ECO:0007669"/>
    <property type="project" value="UniProtKB-KW"/>
</dbReference>
<dbReference type="HOGENOM" id="CLU_045945_3_1_6"/>
<name>A4XR73_ECTM1</name>
<evidence type="ECO:0000259" key="4">
    <source>
        <dbReference type="PROSITE" id="PS50937"/>
    </source>
</evidence>
<dbReference type="InterPro" id="IPR009061">
    <property type="entry name" value="DNA-bd_dom_put_sf"/>
</dbReference>
<dbReference type="InterPro" id="IPR000551">
    <property type="entry name" value="MerR-type_HTH_dom"/>
</dbReference>
<dbReference type="InterPro" id="IPR047057">
    <property type="entry name" value="MerR_fam"/>
</dbReference>
<dbReference type="Pfam" id="PF13411">
    <property type="entry name" value="MerR_1"/>
    <property type="match status" value="1"/>
</dbReference>
<evidence type="ECO:0000256" key="3">
    <source>
        <dbReference type="ARBA" id="ARBA00023163"/>
    </source>
</evidence>
<dbReference type="AlphaFoldDB" id="A4XR73"/>
<protein>
    <submittedName>
        <fullName evidence="5">Transcriptional regulator, MerR family</fullName>
    </submittedName>
</protein>
<keyword evidence="1" id="KW-0805">Transcription regulation</keyword>
<evidence type="ECO:0000256" key="1">
    <source>
        <dbReference type="ARBA" id="ARBA00023015"/>
    </source>
</evidence>
<dbReference type="STRING" id="399739.Pmen_1072"/>
<dbReference type="GO" id="GO:0003700">
    <property type="term" value="F:DNA-binding transcription factor activity"/>
    <property type="evidence" value="ECO:0007669"/>
    <property type="project" value="InterPro"/>
</dbReference>